<dbReference type="SUPFAM" id="SSF53850">
    <property type="entry name" value="Periplasmic binding protein-like II"/>
    <property type="match status" value="1"/>
</dbReference>
<comment type="similarity">
    <text evidence="1">Belongs to the bacterial solute-binding protein 1 family.</text>
</comment>
<keyword evidence="4" id="KW-0175">Coiled coil</keyword>
<dbReference type="InterPro" id="IPR006059">
    <property type="entry name" value="SBP"/>
</dbReference>
<protein>
    <submittedName>
        <fullName evidence="6">ABC transporter substrate-binding protein</fullName>
    </submittedName>
</protein>
<keyword evidence="7" id="KW-1185">Reference proteome</keyword>
<keyword evidence="3" id="KW-0732">Signal</keyword>
<dbReference type="RefSeq" id="WP_304515264.1">
    <property type="nucleotide sequence ID" value="NZ_JAOSID010000003.1"/>
</dbReference>
<sequence length="556" mass="66179">MALKVNFIKKLKNSNIFKVSLFFLTIFAFIIVSNILNTPQDNTFFQKEYDSLRNFVKNQFNNKVKQLEYFTRKKDVTQIILWHNLYPQEQIIVKNIIEDFEKTYPGIQIKDVHKSHWGQICKSVANSLPMNKQPHLTFSYNDHVEFYSKSHKVIPLDIFIDEDQEFQQLDQQQFFPGYYEKIKLENEYDQKEHHYSLPFAKSTEVMFYDSDFLKEHRKILNQNFLDKHSSDFKDNSKNIIDVNGIIDLVSLKEYLTWNHMETLCETIKTIKKQKDFVPITIESTANLFIIANEQKTMSYPDNVEKARDFFHNEEAKKTMKYFKEKFYEKGFLTTSKLIGEPSIKEIFLQRKSCMFITSTRRLDLMHKKKSNFNIEMTPIPTMNSKNYKNIIQGPNINLFYSPHRDEILASWLFLKKLVSKDTYIELLEKKGSFTITRKDVKEHFDQTNDIQKTINKIKDKIKEIDNLKNEESDTIRKTLERELNKYKSIEFARTHTYDNNKEGVYFTSPVFLDSNFFRIVLEGLFNEVLAFNTDGVNIDSKIELLFNEAYKRIITH</sequence>
<dbReference type="Gene3D" id="3.40.190.10">
    <property type="entry name" value="Periplasmic binding protein-like II"/>
    <property type="match status" value="1"/>
</dbReference>
<keyword evidence="5" id="KW-0812">Transmembrane</keyword>
<keyword evidence="5" id="KW-0472">Membrane</keyword>
<reference evidence="6 7" key="1">
    <citation type="journal article" date="2023" name="Int. J. Syst. Evol. Microbiol.">
        <title>The observation of taxonomic boundaries for the 16SrII and 16SrXXV phytoplasmas using genome-based delimitation.</title>
        <authorList>
            <person name="Rodrigues Jardim B."/>
            <person name="Tran-Nguyen L.T.T."/>
            <person name="Gambley C."/>
            <person name="Al-Sadi A.M."/>
            <person name="Al-Subhi A.M."/>
            <person name="Foissac X."/>
            <person name="Salar P."/>
            <person name="Cai H."/>
            <person name="Yang J.Y."/>
            <person name="Davis R."/>
            <person name="Jones L."/>
            <person name="Rodoni B."/>
            <person name="Constable F.E."/>
        </authorList>
    </citation>
    <scope>NUCLEOTIDE SEQUENCE [LARGE SCALE GENOMIC DNA]</scope>
    <source>
        <strain evidence="6">BAWM-155c</strain>
    </source>
</reference>
<comment type="caution">
    <text evidence="6">The sequence shown here is derived from an EMBL/GenBank/DDBJ whole genome shotgun (WGS) entry which is preliminary data.</text>
</comment>
<dbReference type="PANTHER" id="PTHR30061">
    <property type="entry name" value="MALTOSE-BINDING PERIPLASMIC PROTEIN"/>
    <property type="match status" value="1"/>
</dbReference>
<dbReference type="PANTHER" id="PTHR30061:SF50">
    <property type="entry name" value="MALTOSE_MALTODEXTRIN-BINDING PERIPLASMIC PROTEIN"/>
    <property type="match status" value="1"/>
</dbReference>
<keyword evidence="2" id="KW-0813">Transport</keyword>
<evidence type="ECO:0000256" key="3">
    <source>
        <dbReference type="ARBA" id="ARBA00022729"/>
    </source>
</evidence>
<keyword evidence="5" id="KW-1133">Transmembrane helix</keyword>
<feature type="coiled-coil region" evidence="4">
    <location>
        <begin position="450"/>
        <end position="477"/>
    </location>
</feature>
<evidence type="ECO:0000313" key="6">
    <source>
        <dbReference type="EMBL" id="MDO8168060.1"/>
    </source>
</evidence>
<evidence type="ECO:0000256" key="4">
    <source>
        <dbReference type="SAM" id="Coils"/>
    </source>
</evidence>
<feature type="transmembrane region" description="Helical" evidence="5">
    <location>
        <begin position="16"/>
        <end position="36"/>
    </location>
</feature>
<evidence type="ECO:0000313" key="7">
    <source>
        <dbReference type="Proteomes" id="UP001172036"/>
    </source>
</evidence>
<gene>
    <name evidence="6" type="ORF">OC680_00995</name>
</gene>
<proteinExistence type="inferred from homology"/>
<evidence type="ECO:0000256" key="1">
    <source>
        <dbReference type="ARBA" id="ARBA00008520"/>
    </source>
</evidence>
<dbReference type="EMBL" id="JAOSID010000003">
    <property type="protein sequence ID" value="MDO8168060.1"/>
    <property type="molecule type" value="Genomic_DNA"/>
</dbReference>
<name>A0ABT9DDE0_9MOLU</name>
<organism evidence="6 7">
    <name type="scientific">Candidatus Phytoplasma melaleucae</name>
    <dbReference type="NCBI Taxonomy" id="2982630"/>
    <lineage>
        <taxon>Bacteria</taxon>
        <taxon>Bacillati</taxon>
        <taxon>Mycoplasmatota</taxon>
        <taxon>Mollicutes</taxon>
        <taxon>Acholeplasmatales</taxon>
        <taxon>Acholeplasmataceae</taxon>
        <taxon>Candidatus Phytoplasma</taxon>
    </lineage>
</organism>
<evidence type="ECO:0000256" key="5">
    <source>
        <dbReference type="SAM" id="Phobius"/>
    </source>
</evidence>
<evidence type="ECO:0000256" key="2">
    <source>
        <dbReference type="ARBA" id="ARBA00022448"/>
    </source>
</evidence>
<dbReference type="Proteomes" id="UP001172036">
    <property type="component" value="Unassembled WGS sequence"/>
</dbReference>
<dbReference type="Pfam" id="PF01547">
    <property type="entry name" value="SBP_bac_1"/>
    <property type="match status" value="1"/>
</dbReference>
<accession>A0ABT9DDE0</accession>